<dbReference type="Proteomes" id="UP000019118">
    <property type="component" value="Unassembled WGS sequence"/>
</dbReference>
<dbReference type="EnsemblMetazoa" id="XM_019903876.1">
    <property type="protein sequence ID" value="XP_019759435.1"/>
    <property type="gene ID" value="LOC109537251"/>
</dbReference>
<dbReference type="AlphaFoldDB" id="A0AAR5PEF9"/>
<protein>
    <submittedName>
        <fullName evidence="1">Uncharacterized protein</fullName>
    </submittedName>
</protein>
<dbReference type="PANTHER" id="PTHR47027:SF20">
    <property type="entry name" value="REVERSE TRANSCRIPTASE-LIKE PROTEIN WITH RNA-DIRECTED DNA POLYMERASE DOMAIN"/>
    <property type="match status" value="1"/>
</dbReference>
<proteinExistence type="predicted"/>
<reference evidence="1" key="2">
    <citation type="submission" date="2024-08" db="UniProtKB">
        <authorList>
            <consortium name="EnsemblMetazoa"/>
        </authorList>
    </citation>
    <scope>IDENTIFICATION</scope>
</reference>
<evidence type="ECO:0000313" key="1">
    <source>
        <dbReference type="EnsemblMetazoa" id="XP_019759435.1"/>
    </source>
</evidence>
<organism evidence="1 2">
    <name type="scientific">Dendroctonus ponderosae</name>
    <name type="common">Mountain pine beetle</name>
    <dbReference type="NCBI Taxonomy" id="77166"/>
    <lineage>
        <taxon>Eukaryota</taxon>
        <taxon>Metazoa</taxon>
        <taxon>Ecdysozoa</taxon>
        <taxon>Arthropoda</taxon>
        <taxon>Hexapoda</taxon>
        <taxon>Insecta</taxon>
        <taxon>Pterygota</taxon>
        <taxon>Neoptera</taxon>
        <taxon>Endopterygota</taxon>
        <taxon>Coleoptera</taxon>
        <taxon>Polyphaga</taxon>
        <taxon>Cucujiformia</taxon>
        <taxon>Curculionidae</taxon>
        <taxon>Scolytinae</taxon>
        <taxon>Dendroctonus</taxon>
    </lineage>
</organism>
<name>A0AAR5PEF9_DENPD</name>
<sequence>MDPGILKKWKEKCKLSEYHSQTRIAIRSASKDTKVSLHVINGDQTDIDLEGGVTIKQRKEYRYLRVKITDDDSGHRICHSRKAIALLSALLCYRSITKESKMWIYNATVKIITTFGSEMWPLKEAIKKRLRATEMDFWSPVSGISKRKRITNEAVTAMMGITHSITDVIKNKQLILYGHIQRMQEPRNPKQVMNWQPRERRRPGIPRKSWRDGINRELRDRELEDDLCMDRQIDRKWGLKGAVERYMLCLYTNI</sequence>
<evidence type="ECO:0000313" key="2">
    <source>
        <dbReference type="Proteomes" id="UP000019118"/>
    </source>
</evidence>
<dbReference type="PANTHER" id="PTHR47027">
    <property type="entry name" value="REVERSE TRANSCRIPTASE DOMAIN-CONTAINING PROTEIN"/>
    <property type="match status" value="1"/>
</dbReference>
<keyword evidence="2" id="KW-1185">Reference proteome</keyword>
<accession>A0AAR5PEF9</accession>
<reference evidence="2" key="1">
    <citation type="journal article" date="2013" name="Genome Biol.">
        <title>Draft genome of the mountain pine beetle, Dendroctonus ponderosae Hopkins, a major forest pest.</title>
        <authorList>
            <person name="Keeling C.I."/>
            <person name="Yuen M.M."/>
            <person name="Liao N.Y."/>
            <person name="Docking T.R."/>
            <person name="Chan S.K."/>
            <person name="Taylor G.A."/>
            <person name="Palmquist D.L."/>
            <person name="Jackman S.D."/>
            <person name="Nguyen A."/>
            <person name="Li M."/>
            <person name="Henderson H."/>
            <person name="Janes J.K."/>
            <person name="Zhao Y."/>
            <person name="Pandoh P."/>
            <person name="Moore R."/>
            <person name="Sperling F.A."/>
            <person name="Huber D.P."/>
            <person name="Birol I."/>
            <person name="Jones S.J."/>
            <person name="Bohlmann J."/>
        </authorList>
    </citation>
    <scope>NUCLEOTIDE SEQUENCE</scope>
</reference>